<dbReference type="EMBL" id="JAHHIF010000060">
    <property type="protein sequence ID" value="MBW4548365.1"/>
    <property type="molecule type" value="Genomic_DNA"/>
</dbReference>
<feature type="transmembrane region" description="Helical" evidence="1">
    <location>
        <begin position="66"/>
        <end position="89"/>
    </location>
</feature>
<name>A0A951PQG7_9CYAN</name>
<keyword evidence="1" id="KW-1133">Transmembrane helix</keyword>
<evidence type="ECO:0000256" key="1">
    <source>
        <dbReference type="SAM" id="Phobius"/>
    </source>
</evidence>
<accession>A0A951PQG7</accession>
<comment type="caution">
    <text evidence="2">The sequence shown here is derived from an EMBL/GenBank/DDBJ whole genome shotgun (WGS) entry which is preliminary data.</text>
</comment>
<keyword evidence="1" id="KW-0472">Membrane</keyword>
<dbReference type="Proteomes" id="UP000753908">
    <property type="component" value="Unassembled WGS sequence"/>
</dbReference>
<reference evidence="2" key="2">
    <citation type="journal article" date="2022" name="Microbiol. Resour. Announc.">
        <title>Metagenome Sequencing to Explore Phylogenomics of Terrestrial Cyanobacteria.</title>
        <authorList>
            <person name="Ward R.D."/>
            <person name="Stajich J.E."/>
            <person name="Johansen J.R."/>
            <person name="Huntemann M."/>
            <person name="Clum A."/>
            <person name="Foster B."/>
            <person name="Foster B."/>
            <person name="Roux S."/>
            <person name="Palaniappan K."/>
            <person name="Varghese N."/>
            <person name="Mukherjee S."/>
            <person name="Reddy T.B.K."/>
            <person name="Daum C."/>
            <person name="Copeland A."/>
            <person name="Chen I.A."/>
            <person name="Ivanova N.N."/>
            <person name="Kyrpides N.C."/>
            <person name="Shapiro N."/>
            <person name="Eloe-Fadrosh E.A."/>
            <person name="Pietrasiak N."/>
        </authorList>
    </citation>
    <scope>NUCLEOTIDE SEQUENCE</scope>
    <source>
        <strain evidence="2">CPER-KK1</strain>
    </source>
</reference>
<proteinExistence type="predicted"/>
<reference evidence="2" key="1">
    <citation type="submission" date="2021-05" db="EMBL/GenBank/DDBJ databases">
        <authorList>
            <person name="Pietrasiak N."/>
            <person name="Ward R."/>
            <person name="Stajich J.E."/>
            <person name="Kurbessoian T."/>
        </authorList>
    </citation>
    <scope>NUCLEOTIDE SEQUENCE</scope>
    <source>
        <strain evidence="2">CPER-KK1</strain>
    </source>
</reference>
<protein>
    <submittedName>
        <fullName evidence="2">Uncharacterized protein</fullName>
    </submittedName>
</protein>
<evidence type="ECO:0000313" key="3">
    <source>
        <dbReference type="Proteomes" id="UP000753908"/>
    </source>
</evidence>
<sequence length="108" mass="12237">MKCYQFFLYAWNVPICQGKFCSEAQVKKAAQQLTSSVKYQVEYKEVFQLSPHLPIFSSNILKPLDFPLLVLVAGLLGLLLGTMLLPVFLPNQANQVMERLFPSQVLSK</sequence>
<gene>
    <name evidence="2" type="ORF">KME25_28595</name>
</gene>
<dbReference type="AlphaFoldDB" id="A0A951PQG7"/>
<organism evidence="2 3">
    <name type="scientific">Symplocastrum torsivum CPER-KK1</name>
    <dbReference type="NCBI Taxonomy" id="450513"/>
    <lineage>
        <taxon>Bacteria</taxon>
        <taxon>Bacillati</taxon>
        <taxon>Cyanobacteriota</taxon>
        <taxon>Cyanophyceae</taxon>
        <taxon>Oscillatoriophycideae</taxon>
        <taxon>Oscillatoriales</taxon>
        <taxon>Microcoleaceae</taxon>
        <taxon>Symplocastrum</taxon>
    </lineage>
</organism>
<keyword evidence="1" id="KW-0812">Transmembrane</keyword>
<evidence type="ECO:0000313" key="2">
    <source>
        <dbReference type="EMBL" id="MBW4548365.1"/>
    </source>
</evidence>